<gene>
    <name evidence="6" type="ORF">H9L01_05655</name>
</gene>
<dbReference type="PANTHER" id="PTHR30204:SF69">
    <property type="entry name" value="MERR-FAMILY TRANSCRIPTIONAL REGULATOR"/>
    <property type="match status" value="1"/>
</dbReference>
<keyword evidence="2" id="KW-0805">Transcription regulation</keyword>
<dbReference type="GO" id="GO:0003700">
    <property type="term" value="F:DNA-binding transcription factor activity"/>
    <property type="evidence" value="ECO:0007669"/>
    <property type="project" value="InterPro"/>
</dbReference>
<dbReference type="SMART" id="SM00422">
    <property type="entry name" value="HTH_MERR"/>
    <property type="match status" value="1"/>
</dbReference>
<dbReference type="InterPro" id="IPR000551">
    <property type="entry name" value="MerR-type_HTH_dom"/>
</dbReference>
<dbReference type="PANTHER" id="PTHR30204">
    <property type="entry name" value="REDOX-CYCLING DRUG-SENSING TRANSCRIPTIONAL ACTIVATOR SOXR"/>
    <property type="match status" value="1"/>
</dbReference>
<keyword evidence="1" id="KW-0678">Repressor</keyword>
<dbReference type="Pfam" id="PF13411">
    <property type="entry name" value="MerR_1"/>
    <property type="match status" value="1"/>
</dbReference>
<keyword evidence="7" id="KW-1185">Reference proteome</keyword>
<dbReference type="KEGG" id="eio:H9L01_05655"/>
<reference evidence="6 7" key="1">
    <citation type="submission" date="2020-08" db="EMBL/GenBank/DDBJ databases">
        <title>Genome sequence of Erysipelothrix inopinata DSM 15511T.</title>
        <authorList>
            <person name="Hyun D.-W."/>
            <person name="Bae J.-W."/>
        </authorList>
    </citation>
    <scope>NUCLEOTIDE SEQUENCE [LARGE SCALE GENOMIC DNA]</scope>
    <source>
        <strain evidence="6 7">DSM 15511</strain>
    </source>
</reference>
<dbReference type="InterPro" id="IPR047057">
    <property type="entry name" value="MerR_fam"/>
</dbReference>
<dbReference type="EMBL" id="CP060715">
    <property type="protein sequence ID" value="QNN59878.1"/>
    <property type="molecule type" value="Genomic_DNA"/>
</dbReference>
<evidence type="ECO:0000256" key="3">
    <source>
        <dbReference type="ARBA" id="ARBA00023125"/>
    </source>
</evidence>
<dbReference type="AlphaFoldDB" id="A0A7G9RWA3"/>
<dbReference type="RefSeq" id="WP_187533012.1">
    <property type="nucleotide sequence ID" value="NZ_CBCSHU010000002.1"/>
</dbReference>
<accession>A0A7G9RWA3</accession>
<dbReference type="InterPro" id="IPR009061">
    <property type="entry name" value="DNA-bd_dom_put_sf"/>
</dbReference>
<keyword evidence="3" id="KW-0238">DNA-binding</keyword>
<dbReference type="CDD" id="cd00592">
    <property type="entry name" value="HTH_MerR-like"/>
    <property type="match status" value="1"/>
</dbReference>
<sequence length="252" mass="29612">MIPIAKLLTISEFQKLVETTRETLLHYDEIGLFKPVKRANNGYRYYSVNQVQDFLYIKALRDMQLPLQAIAEIRNGKTDSLFDLKNSIDASIFALETTKAMIEAREFFNQLQSELPKQVFILDYKLPVLELVRKSYSDDEQMYEMLRNMEKETTASFKVLTWILGFALNTTSNEQEVLIVEKINTSPQMNYHSIYLIDGSYDVFEELVENFLGKFKNEFGFLPHSFKVFDINDNFQFGNHYKTTFMFVVDER</sequence>
<dbReference type="Proteomes" id="UP000515928">
    <property type="component" value="Chromosome"/>
</dbReference>
<dbReference type="Gene3D" id="1.10.1660.10">
    <property type="match status" value="1"/>
</dbReference>
<evidence type="ECO:0000313" key="7">
    <source>
        <dbReference type="Proteomes" id="UP000515928"/>
    </source>
</evidence>
<dbReference type="PROSITE" id="PS50937">
    <property type="entry name" value="HTH_MERR_2"/>
    <property type="match status" value="1"/>
</dbReference>
<evidence type="ECO:0000313" key="6">
    <source>
        <dbReference type="EMBL" id="QNN59878.1"/>
    </source>
</evidence>
<evidence type="ECO:0000256" key="4">
    <source>
        <dbReference type="ARBA" id="ARBA00023163"/>
    </source>
</evidence>
<name>A0A7G9RWA3_9FIRM</name>
<proteinExistence type="predicted"/>
<evidence type="ECO:0000256" key="1">
    <source>
        <dbReference type="ARBA" id="ARBA00022491"/>
    </source>
</evidence>
<feature type="domain" description="HTH merR-type" evidence="5">
    <location>
        <begin position="7"/>
        <end position="76"/>
    </location>
</feature>
<dbReference type="GO" id="GO:0003677">
    <property type="term" value="F:DNA binding"/>
    <property type="evidence" value="ECO:0007669"/>
    <property type="project" value="UniProtKB-KW"/>
</dbReference>
<evidence type="ECO:0000259" key="5">
    <source>
        <dbReference type="PROSITE" id="PS50937"/>
    </source>
</evidence>
<protein>
    <submittedName>
        <fullName evidence="6">MerR family transcriptional regulator</fullName>
    </submittedName>
</protein>
<organism evidence="6 7">
    <name type="scientific">Erysipelothrix inopinata</name>
    <dbReference type="NCBI Taxonomy" id="225084"/>
    <lineage>
        <taxon>Bacteria</taxon>
        <taxon>Bacillati</taxon>
        <taxon>Bacillota</taxon>
        <taxon>Erysipelotrichia</taxon>
        <taxon>Erysipelotrichales</taxon>
        <taxon>Erysipelotrichaceae</taxon>
        <taxon>Erysipelothrix</taxon>
    </lineage>
</organism>
<keyword evidence="4" id="KW-0804">Transcription</keyword>
<evidence type="ECO:0000256" key="2">
    <source>
        <dbReference type="ARBA" id="ARBA00023015"/>
    </source>
</evidence>
<dbReference type="SUPFAM" id="SSF46955">
    <property type="entry name" value="Putative DNA-binding domain"/>
    <property type="match status" value="1"/>
</dbReference>